<evidence type="ECO:0000313" key="2">
    <source>
        <dbReference type="EMBL" id="GFM93921.1"/>
    </source>
</evidence>
<feature type="compositionally biased region" description="Polar residues" evidence="1">
    <location>
        <begin position="42"/>
        <end position="53"/>
    </location>
</feature>
<name>A0ABQ1DSC0_PSECI</name>
<dbReference type="EMBL" id="BLWA01000013">
    <property type="protein sequence ID" value="GFM93921.1"/>
    <property type="molecule type" value="Genomic_DNA"/>
</dbReference>
<reference evidence="2 3" key="1">
    <citation type="submission" date="2020-05" db="EMBL/GenBank/DDBJ databases">
        <title>Genetic diversity of Pseudomonas cichorii.</title>
        <authorList>
            <person name="Tani S."/>
            <person name="Yagi H."/>
            <person name="Hashimoto S."/>
            <person name="Iiyama K."/>
            <person name="Furuya N."/>
        </authorList>
    </citation>
    <scope>NUCLEOTIDE SEQUENCE [LARGE SCALE GENOMIC DNA]</scope>
    <source>
        <strain evidence="2 3">LMG 2162</strain>
    </source>
</reference>
<organism evidence="2 3">
    <name type="scientific">Pseudomonas cichorii</name>
    <dbReference type="NCBI Taxonomy" id="36746"/>
    <lineage>
        <taxon>Bacteria</taxon>
        <taxon>Pseudomonadati</taxon>
        <taxon>Pseudomonadota</taxon>
        <taxon>Gammaproteobacteria</taxon>
        <taxon>Pseudomonadales</taxon>
        <taxon>Pseudomonadaceae</taxon>
        <taxon>Pseudomonas</taxon>
    </lineage>
</organism>
<accession>A0ABQ1DSC0</accession>
<proteinExistence type="predicted"/>
<keyword evidence="3" id="KW-1185">Reference proteome</keyword>
<evidence type="ECO:0000313" key="3">
    <source>
        <dbReference type="Proteomes" id="UP000614982"/>
    </source>
</evidence>
<dbReference type="Proteomes" id="UP000614982">
    <property type="component" value="Unassembled WGS sequence"/>
</dbReference>
<sequence>MDSQGWEAVMKKNTDTKNKAVPSSDQSGEVERDNDAHRPDGSSGTAHDSTAQKTARKEGKHSK</sequence>
<gene>
    <name evidence="2" type="ORF">PSCICP_38930</name>
</gene>
<feature type="compositionally biased region" description="Basic and acidic residues" evidence="1">
    <location>
        <begin position="29"/>
        <end position="40"/>
    </location>
</feature>
<protein>
    <submittedName>
        <fullName evidence="2">Uncharacterized protein</fullName>
    </submittedName>
</protein>
<evidence type="ECO:0000256" key="1">
    <source>
        <dbReference type="SAM" id="MobiDB-lite"/>
    </source>
</evidence>
<comment type="caution">
    <text evidence="2">The sequence shown here is derived from an EMBL/GenBank/DDBJ whole genome shotgun (WGS) entry which is preliminary data.</text>
</comment>
<feature type="region of interest" description="Disordered" evidence="1">
    <location>
        <begin position="1"/>
        <end position="63"/>
    </location>
</feature>
<feature type="compositionally biased region" description="Basic and acidic residues" evidence="1">
    <location>
        <begin position="9"/>
        <end position="18"/>
    </location>
</feature>